<sequence length="76" mass="8528">MLHVEWSPGSLPRILNHRLQKLRTSSPGCLCKLLPIPPACPFSNYYWEDTFGPSGPLAHRLCPRTPEIFATGKPQT</sequence>
<reference evidence="1 2" key="1">
    <citation type="submission" date="2021-07" db="EMBL/GenBank/DDBJ databases">
        <authorList>
            <person name="Palmer J.M."/>
        </authorList>
    </citation>
    <scope>NUCLEOTIDE SEQUENCE [LARGE SCALE GENOMIC DNA]</scope>
    <source>
        <strain evidence="1 2">AT_MEX2019</strain>
        <tissue evidence="1">Muscle</tissue>
    </source>
</reference>
<evidence type="ECO:0000313" key="2">
    <source>
        <dbReference type="Proteomes" id="UP001345963"/>
    </source>
</evidence>
<proteinExistence type="predicted"/>
<dbReference type="EMBL" id="JAHUTI010004353">
    <property type="protein sequence ID" value="MED6234011.1"/>
    <property type="molecule type" value="Genomic_DNA"/>
</dbReference>
<keyword evidence="2" id="KW-1185">Reference proteome</keyword>
<gene>
    <name evidence="1" type="ORF">ATANTOWER_020503</name>
</gene>
<protein>
    <submittedName>
        <fullName evidence="1">Uncharacterized protein</fullName>
    </submittedName>
</protein>
<name>A0ABU7A7D9_9TELE</name>
<comment type="caution">
    <text evidence="1">The sequence shown here is derived from an EMBL/GenBank/DDBJ whole genome shotgun (WGS) entry which is preliminary data.</text>
</comment>
<evidence type="ECO:0000313" key="1">
    <source>
        <dbReference type="EMBL" id="MED6234011.1"/>
    </source>
</evidence>
<dbReference type="Proteomes" id="UP001345963">
    <property type="component" value="Unassembled WGS sequence"/>
</dbReference>
<organism evidence="1 2">
    <name type="scientific">Ataeniobius toweri</name>
    <dbReference type="NCBI Taxonomy" id="208326"/>
    <lineage>
        <taxon>Eukaryota</taxon>
        <taxon>Metazoa</taxon>
        <taxon>Chordata</taxon>
        <taxon>Craniata</taxon>
        <taxon>Vertebrata</taxon>
        <taxon>Euteleostomi</taxon>
        <taxon>Actinopterygii</taxon>
        <taxon>Neopterygii</taxon>
        <taxon>Teleostei</taxon>
        <taxon>Neoteleostei</taxon>
        <taxon>Acanthomorphata</taxon>
        <taxon>Ovalentaria</taxon>
        <taxon>Atherinomorphae</taxon>
        <taxon>Cyprinodontiformes</taxon>
        <taxon>Goodeidae</taxon>
        <taxon>Ataeniobius</taxon>
    </lineage>
</organism>
<accession>A0ABU7A7D9</accession>